<organism evidence="3 4">
    <name type="scientific">Breznakiella homolactica</name>
    <dbReference type="NCBI Taxonomy" id="2798577"/>
    <lineage>
        <taxon>Bacteria</taxon>
        <taxon>Pseudomonadati</taxon>
        <taxon>Spirochaetota</taxon>
        <taxon>Spirochaetia</taxon>
        <taxon>Spirochaetales</taxon>
        <taxon>Breznakiellaceae</taxon>
        <taxon>Breznakiella</taxon>
    </lineage>
</organism>
<evidence type="ECO:0000256" key="1">
    <source>
        <dbReference type="SAM" id="SignalP"/>
    </source>
</evidence>
<gene>
    <name evidence="3" type="ORF">JFL75_07385</name>
</gene>
<keyword evidence="1" id="KW-0732">Signal</keyword>
<dbReference type="Gene3D" id="3.40.50.1820">
    <property type="entry name" value="alpha/beta hydrolase"/>
    <property type="match status" value="1"/>
</dbReference>
<protein>
    <submittedName>
        <fullName evidence="3">Alpha/beta fold hydrolase</fullName>
    </submittedName>
</protein>
<dbReference type="InterPro" id="IPR001375">
    <property type="entry name" value="Peptidase_S9_cat"/>
</dbReference>
<dbReference type="Pfam" id="PF00326">
    <property type="entry name" value="Peptidase_S9"/>
    <property type="match status" value="1"/>
</dbReference>
<dbReference type="PANTHER" id="PTHR43265:SF1">
    <property type="entry name" value="ESTERASE ESTD"/>
    <property type="match status" value="1"/>
</dbReference>
<dbReference type="InterPro" id="IPR053145">
    <property type="entry name" value="AB_hydrolase_Est10"/>
</dbReference>
<reference evidence="3" key="1">
    <citation type="submission" date="2021-01" db="EMBL/GenBank/DDBJ databases">
        <title>Description of Breznakiella homolactica.</title>
        <authorList>
            <person name="Song Y."/>
            <person name="Brune A."/>
        </authorList>
    </citation>
    <scope>NUCLEOTIDE SEQUENCE</scope>
    <source>
        <strain evidence="3">RmG30</strain>
    </source>
</reference>
<evidence type="ECO:0000313" key="4">
    <source>
        <dbReference type="Proteomes" id="UP000595917"/>
    </source>
</evidence>
<dbReference type="RefSeq" id="WP_215628033.1">
    <property type="nucleotide sequence ID" value="NZ_CP067089.2"/>
</dbReference>
<feature type="signal peptide" evidence="1">
    <location>
        <begin position="1"/>
        <end position="27"/>
    </location>
</feature>
<feature type="domain" description="Peptidase S9 prolyl oligopeptidase catalytic" evidence="2">
    <location>
        <begin position="90"/>
        <end position="293"/>
    </location>
</feature>
<keyword evidence="3" id="KW-0378">Hydrolase</keyword>
<keyword evidence="4" id="KW-1185">Reference proteome</keyword>
<sequence>MKLFPVFAAAAGVLLLGSCASSPKVPANIPYDYTEQNITIMNSGRGVPGIVTLPRGGGGEQFPAVVMLHGYGSDKNEAGNGYKLFAPELAKNGIASIRIDFIGTGDSTVDHIYFNYDTAVSDADAAAAYIAGLPEIDAKRIGVLGWSQGGTIAMLSAGRNRIYKSAVTWAGAPESAKFVSDEETYAIAKRDGYAVAEFNWRTPLKLGIDAFEIARKTDVLGELSKSKAPILAITGSNDTSVLPENVYRIAEASSNRKSETLVIHDADHTFNIFSGNMKAFTILTDATLNWFKATL</sequence>
<name>A0A7T8BCY8_9SPIR</name>
<dbReference type="GO" id="GO:0052689">
    <property type="term" value="F:carboxylic ester hydrolase activity"/>
    <property type="evidence" value="ECO:0007669"/>
    <property type="project" value="TreeGrafter"/>
</dbReference>
<dbReference type="Proteomes" id="UP000595917">
    <property type="component" value="Chromosome"/>
</dbReference>
<dbReference type="PROSITE" id="PS51257">
    <property type="entry name" value="PROKAR_LIPOPROTEIN"/>
    <property type="match status" value="1"/>
</dbReference>
<dbReference type="GO" id="GO:0008236">
    <property type="term" value="F:serine-type peptidase activity"/>
    <property type="evidence" value="ECO:0007669"/>
    <property type="project" value="InterPro"/>
</dbReference>
<dbReference type="EMBL" id="CP067089">
    <property type="protein sequence ID" value="QQO10728.1"/>
    <property type="molecule type" value="Genomic_DNA"/>
</dbReference>
<feature type="chain" id="PRO_5031162606" evidence="1">
    <location>
        <begin position="28"/>
        <end position="295"/>
    </location>
</feature>
<dbReference type="AlphaFoldDB" id="A0A7T8BCY8"/>
<proteinExistence type="predicted"/>
<dbReference type="SUPFAM" id="SSF53474">
    <property type="entry name" value="alpha/beta-Hydrolases"/>
    <property type="match status" value="1"/>
</dbReference>
<dbReference type="PANTHER" id="PTHR43265">
    <property type="entry name" value="ESTERASE ESTD"/>
    <property type="match status" value="1"/>
</dbReference>
<evidence type="ECO:0000313" key="3">
    <source>
        <dbReference type="EMBL" id="QQO10728.1"/>
    </source>
</evidence>
<accession>A0A7T8BCY8</accession>
<dbReference type="InterPro" id="IPR029058">
    <property type="entry name" value="AB_hydrolase_fold"/>
</dbReference>
<evidence type="ECO:0000259" key="2">
    <source>
        <dbReference type="Pfam" id="PF00326"/>
    </source>
</evidence>
<dbReference type="GO" id="GO:0006508">
    <property type="term" value="P:proteolysis"/>
    <property type="evidence" value="ECO:0007669"/>
    <property type="project" value="InterPro"/>
</dbReference>
<dbReference type="KEGG" id="bhc:JFL75_07385"/>